<organism evidence="1 2">
    <name type="scientific">Stylosanthes scabra</name>
    <dbReference type="NCBI Taxonomy" id="79078"/>
    <lineage>
        <taxon>Eukaryota</taxon>
        <taxon>Viridiplantae</taxon>
        <taxon>Streptophyta</taxon>
        <taxon>Embryophyta</taxon>
        <taxon>Tracheophyta</taxon>
        <taxon>Spermatophyta</taxon>
        <taxon>Magnoliopsida</taxon>
        <taxon>eudicotyledons</taxon>
        <taxon>Gunneridae</taxon>
        <taxon>Pentapetalae</taxon>
        <taxon>rosids</taxon>
        <taxon>fabids</taxon>
        <taxon>Fabales</taxon>
        <taxon>Fabaceae</taxon>
        <taxon>Papilionoideae</taxon>
        <taxon>50 kb inversion clade</taxon>
        <taxon>dalbergioids sensu lato</taxon>
        <taxon>Dalbergieae</taxon>
        <taxon>Pterocarpus clade</taxon>
        <taxon>Stylosanthes</taxon>
    </lineage>
</organism>
<dbReference type="EMBL" id="JASCZI010120844">
    <property type="protein sequence ID" value="MED6155697.1"/>
    <property type="molecule type" value="Genomic_DNA"/>
</dbReference>
<name>A0ABU6U4W0_9FABA</name>
<keyword evidence="2" id="KW-1185">Reference proteome</keyword>
<dbReference type="Proteomes" id="UP001341840">
    <property type="component" value="Unassembled WGS sequence"/>
</dbReference>
<evidence type="ECO:0000313" key="2">
    <source>
        <dbReference type="Proteomes" id="UP001341840"/>
    </source>
</evidence>
<accession>A0ABU6U4W0</accession>
<evidence type="ECO:0000313" key="1">
    <source>
        <dbReference type="EMBL" id="MED6155697.1"/>
    </source>
</evidence>
<reference evidence="1 2" key="1">
    <citation type="journal article" date="2023" name="Plants (Basel)">
        <title>Bridging the Gap: Combining Genomics and Transcriptomics Approaches to Understand Stylosanthes scabra, an Orphan Legume from the Brazilian Caatinga.</title>
        <authorList>
            <person name="Ferreira-Neto J.R.C."/>
            <person name="da Silva M.D."/>
            <person name="Binneck E."/>
            <person name="de Melo N.F."/>
            <person name="da Silva R.H."/>
            <person name="de Melo A.L.T.M."/>
            <person name="Pandolfi V."/>
            <person name="Bustamante F.O."/>
            <person name="Brasileiro-Vidal A.C."/>
            <person name="Benko-Iseppon A.M."/>
        </authorList>
    </citation>
    <scope>NUCLEOTIDE SEQUENCE [LARGE SCALE GENOMIC DNA]</scope>
    <source>
        <tissue evidence="1">Leaves</tissue>
    </source>
</reference>
<gene>
    <name evidence="1" type="ORF">PIB30_007204</name>
</gene>
<protein>
    <submittedName>
        <fullName evidence="1">Uncharacterized protein</fullName>
    </submittedName>
</protein>
<sequence>MILKKYLRLWCGSGRVRPSEDFLGELFKVQCARTEEEHFNFHKNLQCSSDLQGTTGVDLLDLAALEVISLGFGPVEVDHLYKSSVIGLMSCLTDCWFSKSSLDELFWAELMTGRITAVKLDLIGIGRLSF</sequence>
<comment type="caution">
    <text evidence="1">The sequence shown here is derived from an EMBL/GenBank/DDBJ whole genome shotgun (WGS) entry which is preliminary data.</text>
</comment>
<proteinExistence type="predicted"/>